<reference evidence="3 4" key="1">
    <citation type="submission" date="2015-07" db="EMBL/GenBank/DDBJ databases">
        <title>The genome of the fungus Escovopsis weberi, a specialized disease agent of ant agriculture.</title>
        <authorList>
            <person name="de Man T.J."/>
            <person name="Stajich J.E."/>
            <person name="Kubicek C.P."/>
            <person name="Chenthamara K."/>
            <person name="Atanasova L."/>
            <person name="Druzhinina I.S."/>
            <person name="Birnbaum S."/>
            <person name="Barribeau S.M."/>
            <person name="Teiling C."/>
            <person name="Suen G."/>
            <person name="Currie C."/>
            <person name="Gerardo N.M."/>
        </authorList>
    </citation>
    <scope>NUCLEOTIDE SEQUENCE [LARGE SCALE GENOMIC DNA]</scope>
</reference>
<dbReference type="OrthoDB" id="5398685at2759"/>
<dbReference type="EMBL" id="LGSR01000020">
    <property type="protein sequence ID" value="KOS18810.1"/>
    <property type="molecule type" value="Genomic_DNA"/>
</dbReference>
<dbReference type="Proteomes" id="UP000053831">
    <property type="component" value="Unassembled WGS sequence"/>
</dbReference>
<proteinExistence type="predicted"/>
<evidence type="ECO:0000313" key="3">
    <source>
        <dbReference type="EMBL" id="KOS18810.1"/>
    </source>
</evidence>
<feature type="region of interest" description="Disordered" evidence="2">
    <location>
        <begin position="59"/>
        <end position="80"/>
    </location>
</feature>
<sequence>MASPVDEPSAGTAKNAADSLAEAFAELAKGEQTAHLLEANLSKIEDKLDSILAALDARAQEGPARGEEEQKPQAAGAKHE</sequence>
<protein>
    <submittedName>
        <fullName evidence="3">Uncharacterized protein</fullName>
    </submittedName>
</protein>
<keyword evidence="4" id="KW-1185">Reference proteome</keyword>
<evidence type="ECO:0000313" key="4">
    <source>
        <dbReference type="Proteomes" id="UP000053831"/>
    </source>
</evidence>
<feature type="compositionally biased region" description="Basic and acidic residues" evidence="2">
    <location>
        <begin position="64"/>
        <end position="80"/>
    </location>
</feature>
<comment type="caution">
    <text evidence="3">The sequence shown here is derived from an EMBL/GenBank/DDBJ whole genome shotgun (WGS) entry which is preliminary data.</text>
</comment>
<organism evidence="3 4">
    <name type="scientific">Escovopsis weberi</name>
    <dbReference type="NCBI Taxonomy" id="150374"/>
    <lineage>
        <taxon>Eukaryota</taxon>
        <taxon>Fungi</taxon>
        <taxon>Dikarya</taxon>
        <taxon>Ascomycota</taxon>
        <taxon>Pezizomycotina</taxon>
        <taxon>Sordariomycetes</taxon>
        <taxon>Hypocreomycetidae</taxon>
        <taxon>Hypocreales</taxon>
        <taxon>Hypocreaceae</taxon>
        <taxon>Escovopsis</taxon>
    </lineage>
</organism>
<evidence type="ECO:0000256" key="1">
    <source>
        <dbReference type="SAM" id="Coils"/>
    </source>
</evidence>
<feature type="coiled-coil region" evidence="1">
    <location>
        <begin position="27"/>
        <end position="54"/>
    </location>
</feature>
<dbReference type="AlphaFoldDB" id="A0A0M8N2U2"/>
<name>A0A0M8N2U2_ESCWE</name>
<gene>
    <name evidence="3" type="ORF">ESCO_000822</name>
</gene>
<accession>A0A0M8N2U2</accession>
<keyword evidence="1" id="KW-0175">Coiled coil</keyword>
<evidence type="ECO:0000256" key="2">
    <source>
        <dbReference type="SAM" id="MobiDB-lite"/>
    </source>
</evidence>